<organism evidence="3 4">
    <name type="scientific">Meloidogyne hapla</name>
    <name type="common">Root-knot nematode worm</name>
    <dbReference type="NCBI Taxonomy" id="6305"/>
    <lineage>
        <taxon>Eukaryota</taxon>
        <taxon>Metazoa</taxon>
        <taxon>Ecdysozoa</taxon>
        <taxon>Nematoda</taxon>
        <taxon>Chromadorea</taxon>
        <taxon>Rhabditida</taxon>
        <taxon>Tylenchina</taxon>
        <taxon>Tylenchomorpha</taxon>
        <taxon>Tylenchoidea</taxon>
        <taxon>Meloidogynidae</taxon>
        <taxon>Meloidogyninae</taxon>
        <taxon>Meloidogyne</taxon>
    </lineage>
</organism>
<evidence type="ECO:0000313" key="3">
    <source>
        <dbReference type="Proteomes" id="UP000095281"/>
    </source>
</evidence>
<evidence type="ECO:0000313" key="4">
    <source>
        <dbReference type="WBParaSite" id="MhA1_Contig717.frz3.gene6"/>
    </source>
</evidence>
<dbReference type="Proteomes" id="UP000095281">
    <property type="component" value="Unplaced"/>
</dbReference>
<name>A0A1I8BWK1_MELHA</name>
<evidence type="ECO:0000256" key="1">
    <source>
        <dbReference type="SAM" id="Phobius"/>
    </source>
</evidence>
<reference evidence="4" key="1">
    <citation type="submission" date="2016-11" db="UniProtKB">
        <authorList>
            <consortium name="WormBaseParasite"/>
        </authorList>
    </citation>
    <scope>IDENTIFICATION</scope>
</reference>
<sequence>MPEYQLIASEDRDINDGENYKKTILPTNKNILRKNLFKIISSIILLILFVLIYICLNKHNNKNINKNSNNFMTYNATINNELKTTKKKEVPHAPEVSPMEIENFLLKHHSNPSLWFHGQLINYVWRENEETKNVTNQIVMDIPFECGKIIFEHGFLCKYIRMCKALV</sequence>
<dbReference type="WBParaSite" id="MhA1_Contig717.frz3.gene6">
    <property type="protein sequence ID" value="MhA1_Contig717.frz3.gene6"/>
    <property type="gene ID" value="MhA1_Contig717.frz3.gene6"/>
</dbReference>
<keyword evidence="1" id="KW-0812">Transmembrane</keyword>
<accession>A0A1I8BWK1</accession>
<protein>
    <submittedName>
        <fullName evidence="4">FUT8_N_cat domain-containing protein</fullName>
    </submittedName>
</protein>
<feature type="transmembrane region" description="Helical" evidence="1">
    <location>
        <begin position="36"/>
        <end position="56"/>
    </location>
</feature>
<feature type="domain" description="Alpha-(1,6)-fucosyltransferase N- and catalytic" evidence="2">
    <location>
        <begin position="87"/>
        <end position="145"/>
    </location>
</feature>
<dbReference type="AlphaFoldDB" id="A0A1I8BWK1"/>
<proteinExistence type="predicted"/>
<keyword evidence="1" id="KW-1133">Transmembrane helix</keyword>
<dbReference type="InterPro" id="IPR045573">
    <property type="entry name" value="Fut8_N_cat"/>
</dbReference>
<keyword evidence="1" id="KW-0472">Membrane</keyword>
<keyword evidence="3" id="KW-1185">Reference proteome</keyword>
<dbReference type="Pfam" id="PF19745">
    <property type="entry name" value="FUT8_N_cat"/>
    <property type="match status" value="1"/>
</dbReference>
<evidence type="ECO:0000259" key="2">
    <source>
        <dbReference type="Pfam" id="PF19745"/>
    </source>
</evidence>